<evidence type="ECO:0000313" key="7">
    <source>
        <dbReference type="Proteomes" id="UP000736787"/>
    </source>
</evidence>
<dbReference type="EMBL" id="RCML01001526">
    <property type="protein sequence ID" value="KAG2961941.1"/>
    <property type="molecule type" value="Genomic_DNA"/>
</dbReference>
<name>A0A8T1B046_9STRA</name>
<feature type="transmembrane region" description="Helical" evidence="1">
    <location>
        <begin position="17"/>
        <end position="39"/>
    </location>
</feature>
<evidence type="ECO:0000256" key="1">
    <source>
        <dbReference type="SAM" id="Phobius"/>
    </source>
</evidence>
<keyword evidence="1" id="KW-0812">Transmembrane</keyword>
<reference evidence="4" key="1">
    <citation type="submission" date="2018-10" db="EMBL/GenBank/DDBJ databases">
        <title>Effector identification in a new, highly contiguous assembly of the strawberry crown rot pathogen Phytophthora cactorum.</title>
        <authorList>
            <person name="Armitage A.D."/>
            <person name="Nellist C.F."/>
            <person name="Bates H."/>
            <person name="Vickerstaff R.J."/>
            <person name="Harrison R.J."/>
        </authorList>
    </citation>
    <scope>NUCLEOTIDE SEQUENCE</scope>
    <source>
        <strain evidence="2">15-7</strain>
        <strain evidence="3">4032</strain>
        <strain evidence="4">4040</strain>
        <strain evidence="5">P415</strain>
        <strain evidence="6">P421</strain>
    </source>
</reference>
<dbReference type="Proteomes" id="UP000736787">
    <property type="component" value="Unassembled WGS sequence"/>
</dbReference>
<evidence type="ECO:0000313" key="4">
    <source>
        <dbReference type="EMBL" id="KAG2891476.1"/>
    </source>
</evidence>
<comment type="caution">
    <text evidence="4">The sequence shown here is derived from an EMBL/GenBank/DDBJ whole genome shotgun (WGS) entry which is preliminary data.</text>
</comment>
<proteinExistence type="predicted"/>
<gene>
    <name evidence="2" type="ORF">PC113_g21849</name>
    <name evidence="3" type="ORF">PC115_g21638</name>
    <name evidence="4" type="ORF">PC117_g24237</name>
    <name evidence="5" type="ORF">PC118_g21690</name>
    <name evidence="6" type="ORF">PC129_g16901</name>
</gene>
<dbReference type="Proteomes" id="UP000760860">
    <property type="component" value="Unassembled WGS sequence"/>
</dbReference>
<dbReference type="Proteomes" id="UP000774804">
    <property type="component" value="Unassembled WGS sequence"/>
</dbReference>
<evidence type="ECO:0000313" key="3">
    <source>
        <dbReference type="EMBL" id="KAG2883362.1"/>
    </source>
</evidence>
<dbReference type="Proteomes" id="UP000735874">
    <property type="component" value="Unassembled WGS sequence"/>
</dbReference>
<dbReference type="EMBL" id="RCMG01001496">
    <property type="protein sequence ID" value="KAG2825969.1"/>
    <property type="molecule type" value="Genomic_DNA"/>
</dbReference>
<accession>A0A8T1B046</accession>
<evidence type="ECO:0000313" key="5">
    <source>
        <dbReference type="EMBL" id="KAG2961941.1"/>
    </source>
</evidence>
<protein>
    <submittedName>
        <fullName evidence="4">Uncharacterized protein</fullName>
    </submittedName>
</protein>
<sequence length="119" mass="14095">MLVLCPLGKSFGRGYEFFFIGSMSLWLSMWNVSFLSYSLHTSRFWNIFRTLYTTREGWKLVNGTHEKNSLSPHYQLAFVLETQMYSVQSKLFIETVLLLQYELAHLGTDFSSRFEWLKN</sequence>
<evidence type="ECO:0000313" key="6">
    <source>
        <dbReference type="EMBL" id="KAG3212130.1"/>
    </source>
</evidence>
<dbReference type="Proteomes" id="UP000697107">
    <property type="component" value="Unassembled WGS sequence"/>
</dbReference>
<dbReference type="EMBL" id="RCMI01001575">
    <property type="protein sequence ID" value="KAG2883362.1"/>
    <property type="molecule type" value="Genomic_DNA"/>
</dbReference>
<keyword evidence="1" id="KW-0472">Membrane</keyword>
<dbReference type="EMBL" id="RCMV01000874">
    <property type="protein sequence ID" value="KAG3212130.1"/>
    <property type="molecule type" value="Genomic_DNA"/>
</dbReference>
<keyword evidence="1" id="KW-1133">Transmembrane helix</keyword>
<evidence type="ECO:0000313" key="2">
    <source>
        <dbReference type="EMBL" id="KAG2825969.1"/>
    </source>
</evidence>
<dbReference type="AlphaFoldDB" id="A0A8T1B046"/>
<dbReference type="EMBL" id="RCMK01001588">
    <property type="protein sequence ID" value="KAG2891476.1"/>
    <property type="molecule type" value="Genomic_DNA"/>
</dbReference>
<organism evidence="4 7">
    <name type="scientific">Phytophthora cactorum</name>
    <dbReference type="NCBI Taxonomy" id="29920"/>
    <lineage>
        <taxon>Eukaryota</taxon>
        <taxon>Sar</taxon>
        <taxon>Stramenopiles</taxon>
        <taxon>Oomycota</taxon>
        <taxon>Peronosporomycetes</taxon>
        <taxon>Peronosporales</taxon>
        <taxon>Peronosporaceae</taxon>
        <taxon>Phytophthora</taxon>
    </lineage>
</organism>